<organism evidence="1 2">
    <name type="scientific">Dryococelus australis</name>
    <dbReference type="NCBI Taxonomy" id="614101"/>
    <lineage>
        <taxon>Eukaryota</taxon>
        <taxon>Metazoa</taxon>
        <taxon>Ecdysozoa</taxon>
        <taxon>Arthropoda</taxon>
        <taxon>Hexapoda</taxon>
        <taxon>Insecta</taxon>
        <taxon>Pterygota</taxon>
        <taxon>Neoptera</taxon>
        <taxon>Polyneoptera</taxon>
        <taxon>Phasmatodea</taxon>
        <taxon>Verophasmatodea</taxon>
        <taxon>Anareolatae</taxon>
        <taxon>Phasmatidae</taxon>
        <taxon>Eurycanthinae</taxon>
        <taxon>Dryococelus</taxon>
    </lineage>
</organism>
<sequence>MRKGTKSSLQACLEKVTSCSNVPLEPTFAIHGRHLLHRIVSPIPATCRDVCDKHIAYLNSHYPSACVVFDGYSSTPFTKDEEYLRWTYIALSNMFEVQEQIQVCSPQNKFLGNPVNQTRVDIVIVGDYTDLLVLMVVLAPSGGHIKMIVPGSKDQVAKVYSSKDLQNGLGEMKDSFFFLHAVTGCDTTSALYRKGKNSDLQGGGVAIFNDTSASAQQVSGADVAFIVAMYGGKPHDSIDSLRHHLCIKTVARQSLQVNFDITTLPPTSSAARQHCLRVYHLFQ</sequence>
<name>A0ABQ9IKH0_9NEOP</name>
<reference evidence="1 2" key="1">
    <citation type="submission" date="2023-02" db="EMBL/GenBank/DDBJ databases">
        <title>LHISI_Scaffold_Assembly.</title>
        <authorList>
            <person name="Stuart O.P."/>
            <person name="Cleave R."/>
            <person name="Magrath M.J.L."/>
            <person name="Mikheyev A.S."/>
        </authorList>
    </citation>
    <scope>NUCLEOTIDE SEQUENCE [LARGE SCALE GENOMIC DNA]</scope>
    <source>
        <strain evidence="1">Daus_M_001</strain>
        <tissue evidence="1">Leg muscle</tissue>
    </source>
</reference>
<accession>A0ABQ9IKH0</accession>
<gene>
    <name evidence="1" type="ORF">PR048_002544</name>
</gene>
<dbReference type="EMBL" id="JARBHB010000001">
    <property type="protein sequence ID" value="KAJ8897198.1"/>
    <property type="molecule type" value="Genomic_DNA"/>
</dbReference>
<proteinExistence type="predicted"/>
<dbReference type="Proteomes" id="UP001159363">
    <property type="component" value="Chromosome 1"/>
</dbReference>
<evidence type="ECO:0000313" key="1">
    <source>
        <dbReference type="EMBL" id="KAJ8897198.1"/>
    </source>
</evidence>
<keyword evidence="2" id="KW-1185">Reference proteome</keyword>
<protein>
    <submittedName>
        <fullName evidence="1">Uncharacterized protein</fullName>
    </submittedName>
</protein>
<evidence type="ECO:0000313" key="2">
    <source>
        <dbReference type="Proteomes" id="UP001159363"/>
    </source>
</evidence>
<comment type="caution">
    <text evidence="1">The sequence shown here is derived from an EMBL/GenBank/DDBJ whole genome shotgun (WGS) entry which is preliminary data.</text>
</comment>